<evidence type="ECO:0000313" key="1">
    <source>
        <dbReference type="EMBL" id="KAI3903365.1"/>
    </source>
</evidence>
<gene>
    <name evidence="1" type="ORF">MKW98_032019</name>
</gene>
<dbReference type="AlphaFoldDB" id="A0AAD4SFM2"/>
<sequence length="217" mass="23710">MIELISILDTEVRVKNVLATICHKYKTGNITLDESLNFMSAAKTPFTISSSKNSLFGVGCASMAFAFDPNQNRTNQCTKYCETKEKIIDGSCSGRGCCQVSLFTGIKRYLNMVDSVDPKSESKSYSPCSYAFIGESDNYTFSASDLDGTSFRTKGRDIPVVLDWAIGNKTCEEAQKNLSTFACQNNSNCSNSNKVPGYLCTCNTGYMGNPYLSPGCQ</sequence>
<keyword evidence="2" id="KW-1185">Reference proteome</keyword>
<dbReference type="Proteomes" id="UP001202328">
    <property type="component" value="Unassembled WGS sequence"/>
</dbReference>
<name>A0AAD4SFM2_9MAGN</name>
<reference evidence="1" key="1">
    <citation type="submission" date="2022-04" db="EMBL/GenBank/DDBJ databases">
        <title>A functionally conserved STORR gene fusion in Papaver species that diverged 16.8 million years ago.</title>
        <authorList>
            <person name="Catania T."/>
        </authorList>
    </citation>
    <scope>NUCLEOTIDE SEQUENCE</scope>
    <source>
        <strain evidence="1">S-188037</strain>
    </source>
</reference>
<comment type="caution">
    <text evidence="1">The sequence shown here is derived from an EMBL/GenBank/DDBJ whole genome shotgun (WGS) entry which is preliminary data.</text>
</comment>
<protein>
    <submittedName>
        <fullName evidence="1">Uncharacterized protein</fullName>
    </submittedName>
</protein>
<organism evidence="1 2">
    <name type="scientific">Papaver atlanticum</name>
    <dbReference type="NCBI Taxonomy" id="357466"/>
    <lineage>
        <taxon>Eukaryota</taxon>
        <taxon>Viridiplantae</taxon>
        <taxon>Streptophyta</taxon>
        <taxon>Embryophyta</taxon>
        <taxon>Tracheophyta</taxon>
        <taxon>Spermatophyta</taxon>
        <taxon>Magnoliopsida</taxon>
        <taxon>Ranunculales</taxon>
        <taxon>Papaveraceae</taxon>
        <taxon>Papaveroideae</taxon>
        <taxon>Papaver</taxon>
    </lineage>
</organism>
<evidence type="ECO:0000313" key="2">
    <source>
        <dbReference type="Proteomes" id="UP001202328"/>
    </source>
</evidence>
<accession>A0AAD4SFM2</accession>
<dbReference type="EMBL" id="JAJJMB010011222">
    <property type="protein sequence ID" value="KAI3903365.1"/>
    <property type="molecule type" value="Genomic_DNA"/>
</dbReference>
<proteinExistence type="predicted"/>
<dbReference type="PANTHER" id="PTHR33491">
    <property type="entry name" value="OSJNBA0016N04.9 PROTEIN"/>
    <property type="match status" value="1"/>
</dbReference>
<dbReference type="SUPFAM" id="SSF57196">
    <property type="entry name" value="EGF/Laminin"/>
    <property type="match status" value="1"/>
</dbReference>
<feature type="non-terminal residue" evidence="1">
    <location>
        <position position="217"/>
    </location>
</feature>